<name>A0A1P8K3P6_9BURK</name>
<proteinExistence type="predicted"/>
<organism evidence="3 4">
    <name type="scientific">Rhodoferax koreensis</name>
    <dbReference type="NCBI Taxonomy" id="1842727"/>
    <lineage>
        <taxon>Bacteria</taxon>
        <taxon>Pseudomonadati</taxon>
        <taxon>Pseudomonadota</taxon>
        <taxon>Betaproteobacteria</taxon>
        <taxon>Burkholderiales</taxon>
        <taxon>Comamonadaceae</taxon>
        <taxon>Rhodoferax</taxon>
    </lineage>
</organism>
<gene>
    <name evidence="3" type="ORF">RD110_11365</name>
</gene>
<feature type="region of interest" description="Disordered" evidence="1">
    <location>
        <begin position="19"/>
        <end position="59"/>
    </location>
</feature>
<evidence type="ECO:0000313" key="4">
    <source>
        <dbReference type="Proteomes" id="UP000186609"/>
    </source>
</evidence>
<dbReference type="STRING" id="1842727.RD110_11365"/>
<dbReference type="AlphaFoldDB" id="A0A1P8K3P6"/>
<accession>A0A1P8K3P6</accession>
<evidence type="ECO:0000256" key="2">
    <source>
        <dbReference type="SAM" id="SignalP"/>
    </source>
</evidence>
<evidence type="ECO:0000256" key="1">
    <source>
        <dbReference type="SAM" id="MobiDB-lite"/>
    </source>
</evidence>
<dbReference type="EMBL" id="CP019236">
    <property type="protein sequence ID" value="APW40629.1"/>
    <property type="molecule type" value="Genomic_DNA"/>
</dbReference>
<keyword evidence="4" id="KW-1185">Reference proteome</keyword>
<reference evidence="3 4" key="1">
    <citation type="submission" date="2017-01" db="EMBL/GenBank/DDBJ databases">
        <authorList>
            <person name="Mah S.A."/>
            <person name="Swanson W.J."/>
            <person name="Moy G.W."/>
            <person name="Vacquier V.D."/>
        </authorList>
    </citation>
    <scope>NUCLEOTIDE SEQUENCE [LARGE SCALE GENOMIC DNA]</scope>
    <source>
        <strain evidence="3 4">DCY110</strain>
    </source>
</reference>
<evidence type="ECO:0008006" key="5">
    <source>
        <dbReference type="Google" id="ProtNLM"/>
    </source>
</evidence>
<sequence length="164" mass="17710">MTLGFTAGAAAILAGCSGAPAPAPPVATRPPPASSGPASAAPSETRPAAPKVSNAANPRDYRRDAAQHLYDQNADRIWKGKLQPNLYAIGTLQVELDRNGLVTRLHWMRAPSHAPEVVKEIERTVREAAPFPTPSRMGKVTYTETWLWDKSGRFQLDTLTEGQL</sequence>
<dbReference type="OrthoDB" id="8907581at2"/>
<evidence type="ECO:0000313" key="3">
    <source>
        <dbReference type="EMBL" id="APW40629.1"/>
    </source>
</evidence>
<protein>
    <recommendedName>
        <fullName evidence="5">Energy transducer TonB</fullName>
    </recommendedName>
</protein>
<keyword evidence="2" id="KW-0732">Signal</keyword>
<dbReference type="KEGG" id="rhy:RD110_11365"/>
<feature type="signal peptide" evidence="2">
    <location>
        <begin position="1"/>
        <end position="21"/>
    </location>
</feature>
<dbReference type="Proteomes" id="UP000186609">
    <property type="component" value="Chromosome"/>
</dbReference>
<feature type="chain" id="PRO_5013088776" description="Energy transducer TonB" evidence="2">
    <location>
        <begin position="22"/>
        <end position="164"/>
    </location>
</feature>
<feature type="compositionally biased region" description="Pro residues" evidence="1">
    <location>
        <begin position="21"/>
        <end position="34"/>
    </location>
</feature>
<dbReference type="Gene3D" id="3.30.1150.10">
    <property type="match status" value="1"/>
</dbReference>